<dbReference type="GO" id="GO:0005634">
    <property type="term" value="C:nucleus"/>
    <property type="evidence" value="ECO:0007669"/>
    <property type="project" value="TreeGrafter"/>
</dbReference>
<dbReference type="InterPro" id="IPR011604">
    <property type="entry name" value="PDDEXK-like_dom_sf"/>
</dbReference>
<dbReference type="PANTHER" id="PTHR14464:SF4">
    <property type="entry name" value="EXONUCLEASE V"/>
    <property type="match status" value="1"/>
</dbReference>
<dbReference type="GO" id="GO:0045145">
    <property type="term" value="F:single-stranded DNA 5'-3' DNA exonuclease activity"/>
    <property type="evidence" value="ECO:0007669"/>
    <property type="project" value="InterPro"/>
</dbReference>
<evidence type="ECO:0000313" key="2">
    <source>
        <dbReference type="EMBL" id="CAH1801498.1"/>
    </source>
</evidence>
<dbReference type="EMBL" id="CAIIXF020000012">
    <property type="protein sequence ID" value="CAH1801498.1"/>
    <property type="molecule type" value="Genomic_DNA"/>
</dbReference>
<dbReference type="PANTHER" id="PTHR14464">
    <property type="entry name" value="EXONUCLEASE V"/>
    <property type="match status" value="1"/>
</dbReference>
<dbReference type="OrthoDB" id="354769at2759"/>
<name>A0A8S4QAB0_OWEFU</name>
<gene>
    <name evidence="2" type="ORF">OFUS_LOCUS25285</name>
</gene>
<dbReference type="GO" id="GO:0036297">
    <property type="term" value="P:interstrand cross-link repair"/>
    <property type="evidence" value="ECO:0007669"/>
    <property type="project" value="TreeGrafter"/>
</dbReference>
<evidence type="ECO:0008006" key="4">
    <source>
        <dbReference type="Google" id="ProtNLM"/>
    </source>
</evidence>
<evidence type="ECO:0000313" key="3">
    <source>
        <dbReference type="Proteomes" id="UP000749559"/>
    </source>
</evidence>
<organism evidence="2 3">
    <name type="scientific">Owenia fusiformis</name>
    <name type="common">Polychaete worm</name>
    <dbReference type="NCBI Taxonomy" id="6347"/>
    <lineage>
        <taxon>Eukaryota</taxon>
        <taxon>Metazoa</taxon>
        <taxon>Spiralia</taxon>
        <taxon>Lophotrochozoa</taxon>
        <taxon>Annelida</taxon>
        <taxon>Polychaeta</taxon>
        <taxon>Sedentaria</taxon>
        <taxon>Canalipalpata</taxon>
        <taxon>Sabellida</taxon>
        <taxon>Oweniida</taxon>
        <taxon>Oweniidae</taxon>
        <taxon>Owenia</taxon>
    </lineage>
</organism>
<comment type="caution">
    <text evidence="2">The sequence shown here is derived from an EMBL/GenBank/DDBJ whole genome shotgun (WGS) entry which is preliminary data.</text>
</comment>
<dbReference type="Proteomes" id="UP000749559">
    <property type="component" value="Unassembled WGS sequence"/>
</dbReference>
<dbReference type="Gene3D" id="3.90.320.10">
    <property type="match status" value="1"/>
</dbReference>
<dbReference type="InterPro" id="IPR019190">
    <property type="entry name" value="EXOV"/>
</dbReference>
<evidence type="ECO:0000256" key="1">
    <source>
        <dbReference type="ARBA" id="ARBA00009797"/>
    </source>
</evidence>
<accession>A0A8S4QAB0</accession>
<protein>
    <recommendedName>
        <fullName evidence="4">Exonuclease V</fullName>
    </recommendedName>
</protein>
<keyword evidence="3" id="KW-1185">Reference proteome</keyword>
<comment type="similarity">
    <text evidence="1">Belongs to the EXO5 family.</text>
</comment>
<dbReference type="Pfam" id="PF09810">
    <property type="entry name" value="Exo5"/>
    <property type="match status" value="2"/>
</dbReference>
<sequence>MTLIKMCSKAEEQSMKIISEKGSTSNKENDADDIWEDSLEDDYLVAAADFFEERAKLPQDPLHTIRGGMLWVTDFVGQAWCEQQMFYKLRPPLDEMGDVIIEDLANKPSVKAGTDMHAERELEIQTPVQVDVTCREDKYAIKLLNMIIAANSLMQGHSRREIPIFGMPSNHGVFIVGIIDEIRCDPNTQELDLVEFKTRESNSTPGNAQKKTHEMQLCIYNQMWDELVTGKFYDKEAYAHHLRLDLTAELGAGVLNEIRSATIDAFHVKNLDQLLDVCFSHMRHLTCINQIYIEYTFQRDKSLIGIEEVLFNEKVFNQKMAHAISYWKGERTIDGVDIEDAWKCKKCDFGEVCVWRKKKAEECAEKNNNKRLRVQ</sequence>
<reference evidence="2" key="1">
    <citation type="submission" date="2022-03" db="EMBL/GenBank/DDBJ databases">
        <authorList>
            <person name="Martin C."/>
        </authorList>
    </citation>
    <scope>NUCLEOTIDE SEQUENCE</scope>
</reference>
<dbReference type="AlphaFoldDB" id="A0A8S4QAB0"/>
<proteinExistence type="inferred from homology"/>